<dbReference type="EMBL" id="LXJU01000003">
    <property type="protein sequence ID" value="OGE56205.1"/>
    <property type="molecule type" value="Genomic_DNA"/>
</dbReference>
<dbReference type="PANTHER" id="PTHR46082:SF6">
    <property type="entry name" value="AAA+ ATPASE DOMAIN-CONTAINING PROTEIN-RELATED"/>
    <property type="match status" value="1"/>
</dbReference>
<evidence type="ECO:0000313" key="4">
    <source>
        <dbReference type="EMBL" id="OGE56205.1"/>
    </source>
</evidence>
<dbReference type="PANTHER" id="PTHR46082">
    <property type="entry name" value="ATP/GTP-BINDING PROTEIN-RELATED"/>
    <property type="match status" value="1"/>
</dbReference>
<dbReference type="Pfam" id="PF00931">
    <property type="entry name" value="NB-ARC"/>
    <property type="match status" value="1"/>
</dbReference>
<dbReference type="OrthoDB" id="5986190at2759"/>
<dbReference type="GeneID" id="34572960"/>
<feature type="transmembrane region" description="Helical" evidence="1">
    <location>
        <begin position="1415"/>
        <end position="1437"/>
    </location>
</feature>
<dbReference type="InterPro" id="IPR053137">
    <property type="entry name" value="NLR-like"/>
</dbReference>
<accession>A0A1F5LSS1</accession>
<dbReference type="Pfam" id="PF13424">
    <property type="entry name" value="TPR_12"/>
    <property type="match status" value="1"/>
</dbReference>
<dbReference type="SMART" id="SM00028">
    <property type="entry name" value="TPR"/>
    <property type="match status" value="4"/>
</dbReference>
<name>A0A1F5LSS1_PENAI</name>
<keyword evidence="1" id="KW-0812">Transmembrane</keyword>
<dbReference type="InterPro" id="IPR029058">
    <property type="entry name" value="AB_hydrolase_fold"/>
</dbReference>
<proteinExistence type="predicted"/>
<organism evidence="4 5">
    <name type="scientific">Penicillium arizonense</name>
    <dbReference type="NCBI Taxonomy" id="1835702"/>
    <lineage>
        <taxon>Eukaryota</taxon>
        <taxon>Fungi</taxon>
        <taxon>Dikarya</taxon>
        <taxon>Ascomycota</taxon>
        <taxon>Pezizomycotina</taxon>
        <taxon>Eurotiomycetes</taxon>
        <taxon>Eurotiomycetidae</taxon>
        <taxon>Eurotiales</taxon>
        <taxon>Aspergillaceae</taxon>
        <taxon>Penicillium</taxon>
    </lineage>
</organism>
<dbReference type="SUPFAM" id="SSF53474">
    <property type="entry name" value="alpha/beta-Hydrolases"/>
    <property type="match status" value="1"/>
</dbReference>
<dbReference type="SUPFAM" id="SSF48452">
    <property type="entry name" value="TPR-like"/>
    <property type="match status" value="2"/>
</dbReference>
<dbReference type="Pfam" id="PF12697">
    <property type="entry name" value="Abhydrolase_6"/>
    <property type="match status" value="1"/>
</dbReference>
<dbReference type="RefSeq" id="XP_022491633.1">
    <property type="nucleotide sequence ID" value="XM_022628226.1"/>
</dbReference>
<evidence type="ECO:0000259" key="3">
    <source>
        <dbReference type="Pfam" id="PF12697"/>
    </source>
</evidence>
<dbReference type="InterPro" id="IPR002182">
    <property type="entry name" value="NB-ARC"/>
</dbReference>
<keyword evidence="5" id="KW-1185">Reference proteome</keyword>
<dbReference type="GO" id="GO:0072330">
    <property type="term" value="P:monocarboxylic acid biosynthetic process"/>
    <property type="evidence" value="ECO:0007669"/>
    <property type="project" value="UniProtKB-ARBA"/>
</dbReference>
<reference evidence="4 5" key="1">
    <citation type="journal article" date="2016" name="Sci. Rep.">
        <title>Penicillium arizonense, a new, genome sequenced fungal species, reveals a high chemical diversity in secreted metabolites.</title>
        <authorList>
            <person name="Grijseels S."/>
            <person name="Nielsen J.C."/>
            <person name="Randelovic M."/>
            <person name="Nielsen J."/>
            <person name="Nielsen K.F."/>
            <person name="Workman M."/>
            <person name="Frisvad J.C."/>
        </authorList>
    </citation>
    <scope>NUCLEOTIDE SEQUENCE [LARGE SCALE GENOMIC DNA]</scope>
    <source>
        <strain evidence="4 5">CBS 141311</strain>
    </source>
</reference>
<dbReference type="SUPFAM" id="SSF52540">
    <property type="entry name" value="P-loop containing nucleoside triphosphate hydrolases"/>
    <property type="match status" value="1"/>
</dbReference>
<evidence type="ECO:0000259" key="2">
    <source>
        <dbReference type="Pfam" id="PF00931"/>
    </source>
</evidence>
<protein>
    <submittedName>
        <fullName evidence="4">Uncharacterized protein</fullName>
    </submittedName>
</protein>
<evidence type="ECO:0000313" key="5">
    <source>
        <dbReference type="Proteomes" id="UP000177622"/>
    </source>
</evidence>
<dbReference type="Pfam" id="PF13181">
    <property type="entry name" value="TPR_8"/>
    <property type="match status" value="1"/>
</dbReference>
<dbReference type="InterPro" id="IPR027417">
    <property type="entry name" value="P-loop_NTPase"/>
</dbReference>
<dbReference type="GO" id="GO:0017000">
    <property type="term" value="P:antibiotic biosynthetic process"/>
    <property type="evidence" value="ECO:0007669"/>
    <property type="project" value="UniProtKB-ARBA"/>
</dbReference>
<gene>
    <name evidence="4" type="ORF">PENARI_c003G03326</name>
</gene>
<dbReference type="GO" id="GO:0043531">
    <property type="term" value="F:ADP binding"/>
    <property type="evidence" value="ECO:0007669"/>
    <property type="project" value="InterPro"/>
</dbReference>
<feature type="transmembrane region" description="Helical" evidence="1">
    <location>
        <begin position="1378"/>
        <end position="1403"/>
    </location>
</feature>
<dbReference type="InterPro" id="IPR000073">
    <property type="entry name" value="AB_hydrolase_1"/>
</dbReference>
<feature type="domain" description="AB hydrolase-1" evidence="3">
    <location>
        <begin position="33"/>
        <end position="317"/>
    </location>
</feature>
<dbReference type="InterPro" id="IPR011990">
    <property type="entry name" value="TPR-like_helical_dom_sf"/>
</dbReference>
<comment type="caution">
    <text evidence="4">The sequence shown here is derived from an EMBL/GenBank/DDBJ whole genome shotgun (WGS) entry which is preliminary data.</text>
</comment>
<keyword evidence="1" id="KW-1133">Transmembrane helix</keyword>
<dbReference type="Gene3D" id="1.25.40.10">
    <property type="entry name" value="Tetratricopeptide repeat domain"/>
    <property type="match status" value="3"/>
</dbReference>
<dbReference type="InterPro" id="IPR019734">
    <property type="entry name" value="TPR_rpt"/>
</dbReference>
<keyword evidence="1" id="KW-0472">Membrane</keyword>
<feature type="transmembrane region" description="Helical" evidence="1">
    <location>
        <begin position="1345"/>
        <end position="1366"/>
    </location>
</feature>
<dbReference type="Proteomes" id="UP000177622">
    <property type="component" value="Unassembled WGS sequence"/>
</dbReference>
<dbReference type="Gene3D" id="3.40.50.300">
    <property type="entry name" value="P-loop containing nucleotide triphosphate hydrolases"/>
    <property type="match status" value="1"/>
</dbReference>
<dbReference type="Gene3D" id="3.40.50.1820">
    <property type="entry name" value="alpha/beta hydrolase"/>
    <property type="match status" value="1"/>
</dbReference>
<feature type="domain" description="NB-ARC" evidence="2">
    <location>
        <begin position="336"/>
        <end position="495"/>
    </location>
</feature>
<evidence type="ECO:0000256" key="1">
    <source>
        <dbReference type="SAM" id="Phobius"/>
    </source>
</evidence>
<sequence>MPVGLKTVKSRGFDTLYPGAGPSQDQNGFEVDIIAVHGLGSNVDWSWTWKDVTQSPAKYVHWLKDETMLPAIVPKARIAVYNYDTKWHRNAPQTRLQLCAEDLVQNLPIFRDGVRDRPIILIGHSLGGLVIQNALLRAKSLQDGKYLYLLQATKGFVALGAPFRGTKMQPLASFCASCMSLVGADGGVVRDLVYDNDTLQDLLHEFCQIRDRYLIPACCFFELYETDYGKRFGLPGLFRGRVVPESSACVDGWDRVPLQTDHLAMNKFSGPEDRSFISVSNRIREMCAEAKGSLESQQPCEKIGHWMVPFDRNERFVGREAMIQQLLDRVPPSTIKDTCQRTALDGLGGIGKTQIALEIAYRVKDNYPDCSVFWIPAMTSASFETAYREIGNRLQTEGITEPGADVKTLVKQALSQSQDHWLLIVDNADDTELFFDGTTRLSKYFPSSKGGSILFTTRRSEFAVKCDIPGQHIITVPEMTEGEALALFDNTLNQDQHDIESIKEIVCLLSYLPLAVKQASAYVSMKRLPIKTYLEYCQSSEQDFLRLLGKGFEDTTRYDDSINPVAMTWMISFTQISRDSPLAAQFIKQICFLAERDIPIDLLSHGHDKIETDEAIGSLLGYAFVTRHDYSDMLQVHRLVRLAMQNWLEQQSERHLAFNITVQQLEGWLRRTQLKSIEFSLRAMSHVRAVLAGPESIEGLLLAAVLDQSAYCWEVLGFHLAWREFLSQRFRLLAYLLGPRHDETVKACHNAAQQDALDWTRMRSPRTVRLPSWKDLCFETEDPMLGLFDEDGLFGKEAVSSGDTHRFPEYSPDVFIHLMNTSLKEEAPDLFGQNIVSSCEGNLHRREIITREVSQEAFRICEEYLGAEHDPFIWLEQGFTSVRSADGKYTEEFIHYIRETLKQWQNVQGPHNLGSIKLLERLHLIYSVEERYQEDVEIYRELLSAKQKALGHHHPRTIETQEGLADRLLLLGRFGDAEPVIRQLWLWKKKALGNKDSSTIATMAKLSRVVNNREEQHELLSKVALLQAEALPLKSDHNLNDLFDIAVELERQEQYSAAEQTYRKYLGLDPDMVSHWALFVMYRSAHVLEIQGKLEEAEQAYQRLLDLQQERLGASHSDTMMTLERLTELFKKQKRADRSEYTCRKLFRLQKKMFGPQNHKTLATLSTLGMLLDNSKSPQAQYVYLELTKSLKNFDYTCLSFSQSFFLWELGLRLCKREDYEQAEQVFRGYLLIWLAKSLFFQEKYPEAELMFRDCLNLRERTRGIQDPEAMTSVYWLARSLSHQQKFSKAEEMYKDLLELLKQVFLVDGLDKISIAHELSHSLHKQQKEVQSYMVFLREAGGNPFLDILLSLSLPVMVLFDNINPLAQFVSKRPRLKFALAVFVYVSCFGGLLSVVIDAYFGYFSHLNIHQGWKGIVMSGALGVFPCLSLFLSFVLARVEFSEAN</sequence>